<dbReference type="PANTHER" id="PTHR22942:SF30">
    <property type="entry name" value="MEIOTIC RECOMBINATION PROTEIN DMC1_LIM15 HOMOLOG"/>
    <property type="match status" value="1"/>
</dbReference>
<evidence type="ECO:0000313" key="7">
    <source>
        <dbReference type="Proteomes" id="UP001642464"/>
    </source>
</evidence>
<evidence type="ECO:0000259" key="4">
    <source>
        <dbReference type="PROSITE" id="PS50162"/>
    </source>
</evidence>
<feature type="domain" description="RecA family profile 2" evidence="5">
    <location>
        <begin position="224"/>
        <end position="286"/>
    </location>
</feature>
<reference evidence="6 7" key="1">
    <citation type="submission" date="2024-02" db="EMBL/GenBank/DDBJ databases">
        <authorList>
            <person name="Chen Y."/>
            <person name="Shah S."/>
            <person name="Dougan E. K."/>
            <person name="Thang M."/>
            <person name="Chan C."/>
        </authorList>
    </citation>
    <scope>NUCLEOTIDE SEQUENCE [LARGE SCALE GENOMIC DNA]</scope>
</reference>
<dbReference type="PROSITE" id="PS50163">
    <property type="entry name" value="RECA_3"/>
    <property type="match status" value="1"/>
</dbReference>
<dbReference type="PANTHER" id="PTHR22942">
    <property type="entry name" value="RECA/RAD51/RADA DNA STRAND-PAIRING FAMILY MEMBER"/>
    <property type="match status" value="1"/>
</dbReference>
<organism evidence="6 7">
    <name type="scientific">Durusdinium trenchii</name>
    <dbReference type="NCBI Taxonomy" id="1381693"/>
    <lineage>
        <taxon>Eukaryota</taxon>
        <taxon>Sar</taxon>
        <taxon>Alveolata</taxon>
        <taxon>Dinophyceae</taxon>
        <taxon>Suessiales</taxon>
        <taxon>Symbiodiniaceae</taxon>
        <taxon>Durusdinium</taxon>
    </lineage>
</organism>
<dbReference type="Proteomes" id="UP001642464">
    <property type="component" value="Unassembled WGS sequence"/>
</dbReference>
<dbReference type="InterPro" id="IPR020588">
    <property type="entry name" value="RecA_ATP-bd"/>
</dbReference>
<protein>
    <submittedName>
        <fullName evidence="6">Meiotic recombination protein DMC1/LIM15 homolog</fullName>
    </submittedName>
</protein>
<evidence type="ECO:0000259" key="5">
    <source>
        <dbReference type="PROSITE" id="PS50163"/>
    </source>
</evidence>
<keyword evidence="7" id="KW-1185">Reference proteome</keyword>
<comment type="caution">
    <text evidence="6">The sequence shown here is derived from an EMBL/GenBank/DDBJ whole genome shotgun (WGS) entry which is preliminary data.</text>
</comment>
<dbReference type="PIRSF" id="PIRSF005856">
    <property type="entry name" value="Rad51"/>
    <property type="match status" value="1"/>
</dbReference>
<keyword evidence="2 3" id="KW-0067">ATP-binding</keyword>
<sequence length="286" mass="31508">MANKKDVLNIRGITDARYANLVEAASKISMRASGRFKSASEVALELSSRFHISTGSTELDAILGGGMESCSLTEIYGEYRTGKSQLTMTLAVTAQLGSRPGKVIYVDTEGAFRPERLATICARFGVDHNTVLDNILFARVFTTDQQEEVPIQVEAKIDEDETPYSLLVIDSMMALWRTDFSGRGELSERQQRIGRHLNMLKKLAERHNLAVVYTNQVMSDPSGGMTYVSDPKKPVGGHVIAHAATTRLFFKKGRDNERVAKVVDSPNMPEAEGRFLITESGIADSE</sequence>
<feature type="domain" description="RecA family profile 1" evidence="4">
    <location>
        <begin position="48"/>
        <end position="217"/>
    </location>
</feature>
<dbReference type="SUPFAM" id="SSF52540">
    <property type="entry name" value="P-loop containing nucleoside triphosphate hydrolases"/>
    <property type="match status" value="1"/>
</dbReference>
<dbReference type="InterPro" id="IPR013632">
    <property type="entry name" value="Rad51_C"/>
</dbReference>
<dbReference type="EMBL" id="CAXAMM010009892">
    <property type="protein sequence ID" value="CAK9021717.1"/>
    <property type="molecule type" value="Genomic_DNA"/>
</dbReference>
<dbReference type="PROSITE" id="PS50162">
    <property type="entry name" value="RECA_2"/>
    <property type="match status" value="1"/>
</dbReference>
<evidence type="ECO:0000256" key="2">
    <source>
        <dbReference type="ARBA" id="ARBA00022840"/>
    </source>
</evidence>
<gene>
    <name evidence="6" type="ORF">SCF082_LOCUS15464</name>
</gene>
<dbReference type="Pfam" id="PF08423">
    <property type="entry name" value="Rad51"/>
    <property type="match status" value="1"/>
</dbReference>
<proteinExistence type="inferred from homology"/>
<evidence type="ECO:0000256" key="1">
    <source>
        <dbReference type="ARBA" id="ARBA00022741"/>
    </source>
</evidence>
<comment type="similarity">
    <text evidence="3">Belongs to the RecA family.</text>
</comment>
<dbReference type="InterPro" id="IPR003593">
    <property type="entry name" value="AAA+_ATPase"/>
</dbReference>
<keyword evidence="1 3" id="KW-0547">Nucleotide-binding</keyword>
<evidence type="ECO:0000256" key="3">
    <source>
        <dbReference type="RuleBase" id="RU003422"/>
    </source>
</evidence>
<dbReference type="Gene3D" id="3.40.50.300">
    <property type="entry name" value="P-loop containing nucleotide triphosphate hydrolases"/>
    <property type="match status" value="1"/>
</dbReference>
<dbReference type="SMART" id="SM00382">
    <property type="entry name" value="AAA"/>
    <property type="match status" value="1"/>
</dbReference>
<name>A0ABP0K4M3_9DINO</name>
<dbReference type="InterPro" id="IPR016467">
    <property type="entry name" value="DNA_recomb/repair_RecA-like"/>
</dbReference>
<dbReference type="NCBIfam" id="NF003301">
    <property type="entry name" value="PRK04301.1"/>
    <property type="match status" value="1"/>
</dbReference>
<dbReference type="InterPro" id="IPR020587">
    <property type="entry name" value="RecA_monomer-monomer_interface"/>
</dbReference>
<accession>A0ABP0K4M3</accession>
<evidence type="ECO:0000313" key="6">
    <source>
        <dbReference type="EMBL" id="CAK9021717.1"/>
    </source>
</evidence>
<dbReference type="InterPro" id="IPR027417">
    <property type="entry name" value="P-loop_NTPase"/>
</dbReference>